<proteinExistence type="predicted"/>
<sequence>MFKGSGLVASDLPAEAPVRRYANWPNAHIEAHDPVMRKLQDFARNVQQLTLDGSYPSAKDLAEACGIPTSTITRIIRGEMIPTGRVIANIEVTTGKPLWPRHSSHRYGSQ</sequence>
<comment type="caution">
    <text evidence="2">The sequence shown here is derived from an EMBL/GenBank/DDBJ whole genome shotgun (WGS) entry which is preliminary data.</text>
</comment>
<evidence type="ECO:0000259" key="1">
    <source>
        <dbReference type="Pfam" id="PF01381"/>
    </source>
</evidence>
<evidence type="ECO:0000313" key="3">
    <source>
        <dbReference type="Proteomes" id="UP000316859"/>
    </source>
</evidence>
<keyword evidence="3" id="KW-1185">Reference proteome</keyword>
<evidence type="ECO:0000313" key="2">
    <source>
        <dbReference type="EMBL" id="TRX50794.1"/>
    </source>
</evidence>
<reference evidence="2 3" key="1">
    <citation type="submission" date="2019-07" db="EMBL/GenBank/DDBJ databases">
        <title>Draft genome of C. aurimucosum strain 2299.</title>
        <authorList>
            <person name="Pacheco L.G.C."/>
            <person name="Aguiar E.R.G.R."/>
            <person name="Santos C.S."/>
            <person name="Rocha D.J.P.G."/>
            <person name="Sant'Anna L.O."/>
            <person name="Mattos-Guaraldi A.L."/>
            <person name="Santos L.S."/>
        </authorList>
    </citation>
    <scope>NUCLEOTIDE SEQUENCE [LARGE SCALE GENOMIC DNA]</scope>
    <source>
        <strain evidence="2 3">2299</strain>
    </source>
</reference>
<dbReference type="EMBL" id="VKDI01000002">
    <property type="protein sequence ID" value="TRX50794.1"/>
    <property type="molecule type" value="Genomic_DNA"/>
</dbReference>
<dbReference type="Pfam" id="PF01381">
    <property type="entry name" value="HTH_3"/>
    <property type="match status" value="1"/>
</dbReference>
<organism evidence="2 3">
    <name type="scientific">Corynebacterium guaraldiae</name>
    <dbReference type="NCBI Taxonomy" id="3051103"/>
    <lineage>
        <taxon>Bacteria</taxon>
        <taxon>Bacillati</taxon>
        <taxon>Actinomycetota</taxon>
        <taxon>Actinomycetes</taxon>
        <taxon>Mycobacteriales</taxon>
        <taxon>Corynebacteriaceae</taxon>
        <taxon>Corynebacterium</taxon>
    </lineage>
</organism>
<accession>A0ABY3CWK4</accession>
<gene>
    <name evidence="2" type="ORF">FNY88_01315</name>
</gene>
<dbReference type="SUPFAM" id="SSF47413">
    <property type="entry name" value="lambda repressor-like DNA-binding domains"/>
    <property type="match status" value="1"/>
</dbReference>
<dbReference type="CDD" id="cd00093">
    <property type="entry name" value="HTH_XRE"/>
    <property type="match status" value="1"/>
</dbReference>
<dbReference type="InterPro" id="IPR001387">
    <property type="entry name" value="Cro/C1-type_HTH"/>
</dbReference>
<name>A0ABY3CWK4_9CORY</name>
<dbReference type="InterPro" id="IPR010982">
    <property type="entry name" value="Lambda_DNA-bd_dom_sf"/>
</dbReference>
<dbReference type="Proteomes" id="UP000316859">
    <property type="component" value="Unassembled WGS sequence"/>
</dbReference>
<dbReference type="RefSeq" id="WP_144014277.1">
    <property type="nucleotide sequence ID" value="NZ_VKDI01000002.1"/>
</dbReference>
<feature type="domain" description="HTH cro/C1-type" evidence="1">
    <location>
        <begin position="57"/>
        <end position="97"/>
    </location>
</feature>
<protein>
    <submittedName>
        <fullName evidence="2">Helix-turn-helix transcriptional regulator</fullName>
    </submittedName>
</protein>